<protein>
    <submittedName>
        <fullName evidence="1">Uncharacterized protein</fullName>
    </submittedName>
</protein>
<sequence>MSERLITSVEEECGTCNSFRSLRNVLQSHITELTSNVPANIRKNQQLTQYAQNSAAAYSPDSEFILMYRRRFRTPEQWNNEKALIAQKDEEEEEFHERLNDSIDNCNQNIANIDTLYAQTLTRVNTLMPQVVNFDLNVRELTQTIVTSINAFYIDSVLPMIKNIFADLTIVMNDPNLDFNNIKFYISALVHSNFQYSGEYQPNLFFNNVEFENDTRGYCEHFLLNLSKILFFPTIGDVNAFERRIADEPRQDAFEQIFIFAANEMIQQMKVRRNQRTCADDLQYTQTVKNLLSHFSLRKYKNINSMDLTDKNVNYKGGQIVVAQPVSLFDRLRDIVRTYVHIVRNFENSSIIFDGIMDDMKLLVEAKRELHECMASLRINLLKLNSFNCEKLLLEEHLSKCNLMVAKLLNRRKIFAQLLGLGSSPEDYNSSVRNPQSLFQHQEDVSELLFPHAYRPPDDAFEASTLVEQVYDKLIAQRERQTLLLSIRVRNQFAPLQSALGIQGMQENQQAVKNKLIIANVRLPIVGFYSFIAAKVPRHIIVPSLRYMVTFDRNLSRRHYPMGSKAFLMGYLEQIRKLESKLNIFRKIEPEIRNSMVSFRGSINYELQRAADFINRIFQPHQLEICFNYHEGNEHWRDALTVHKRDGSAVKMLDLEIIAILLFIYMVKQKKIKFPVLYHILKKRSDESIFRVCRGYNADRFPIWFHVNETVEYWLQTAQ</sequence>
<proteinExistence type="predicted"/>
<feature type="non-terminal residue" evidence="1">
    <location>
        <position position="1"/>
    </location>
</feature>
<dbReference type="EMBL" id="WJQU01000001">
    <property type="protein sequence ID" value="KAJ6649398.1"/>
    <property type="molecule type" value="Genomic_DNA"/>
</dbReference>
<gene>
    <name evidence="1" type="ORF">Bhyg_04632</name>
</gene>
<dbReference type="AlphaFoldDB" id="A0A9Q0NFM8"/>
<keyword evidence="2" id="KW-1185">Reference proteome</keyword>
<evidence type="ECO:0000313" key="2">
    <source>
        <dbReference type="Proteomes" id="UP001151699"/>
    </source>
</evidence>
<reference evidence="1" key="1">
    <citation type="submission" date="2022-07" db="EMBL/GenBank/DDBJ databases">
        <authorList>
            <person name="Trinca V."/>
            <person name="Uliana J.V.C."/>
            <person name="Torres T.T."/>
            <person name="Ward R.J."/>
            <person name="Monesi N."/>
        </authorList>
    </citation>
    <scope>NUCLEOTIDE SEQUENCE</scope>
    <source>
        <strain evidence="1">HSMRA1968</strain>
        <tissue evidence="1">Whole embryos</tissue>
    </source>
</reference>
<name>A0A9Q0NFM8_9DIPT</name>
<dbReference type="Proteomes" id="UP001151699">
    <property type="component" value="Chromosome A"/>
</dbReference>
<organism evidence="1 2">
    <name type="scientific">Pseudolycoriella hygida</name>
    <dbReference type="NCBI Taxonomy" id="35572"/>
    <lineage>
        <taxon>Eukaryota</taxon>
        <taxon>Metazoa</taxon>
        <taxon>Ecdysozoa</taxon>
        <taxon>Arthropoda</taxon>
        <taxon>Hexapoda</taxon>
        <taxon>Insecta</taxon>
        <taxon>Pterygota</taxon>
        <taxon>Neoptera</taxon>
        <taxon>Endopterygota</taxon>
        <taxon>Diptera</taxon>
        <taxon>Nematocera</taxon>
        <taxon>Sciaroidea</taxon>
        <taxon>Sciaridae</taxon>
        <taxon>Pseudolycoriella</taxon>
    </lineage>
</organism>
<evidence type="ECO:0000313" key="1">
    <source>
        <dbReference type="EMBL" id="KAJ6649398.1"/>
    </source>
</evidence>
<accession>A0A9Q0NFM8</accession>
<comment type="caution">
    <text evidence="1">The sequence shown here is derived from an EMBL/GenBank/DDBJ whole genome shotgun (WGS) entry which is preliminary data.</text>
</comment>